<evidence type="ECO:0000313" key="2">
    <source>
        <dbReference type="EMBL" id="KAF2446899.1"/>
    </source>
</evidence>
<comment type="caution">
    <text evidence="2">The sequence shown here is derived from an EMBL/GenBank/DDBJ whole genome shotgun (WGS) entry which is preliminary data.</text>
</comment>
<gene>
    <name evidence="2" type="ORF">P171DRAFT_429844</name>
</gene>
<proteinExistence type="predicted"/>
<accession>A0A9P4UCN1</accession>
<name>A0A9P4UCN1_9PLEO</name>
<dbReference type="EMBL" id="MU001497">
    <property type="protein sequence ID" value="KAF2446899.1"/>
    <property type="molecule type" value="Genomic_DNA"/>
</dbReference>
<dbReference type="Proteomes" id="UP000799764">
    <property type="component" value="Unassembled WGS sequence"/>
</dbReference>
<dbReference type="OrthoDB" id="4492972at2759"/>
<reference evidence="2" key="1">
    <citation type="journal article" date="2020" name="Stud. Mycol.">
        <title>101 Dothideomycetes genomes: a test case for predicting lifestyles and emergence of pathogens.</title>
        <authorList>
            <person name="Haridas S."/>
            <person name="Albert R."/>
            <person name="Binder M."/>
            <person name="Bloem J."/>
            <person name="Labutti K."/>
            <person name="Salamov A."/>
            <person name="Andreopoulos B."/>
            <person name="Baker S."/>
            <person name="Barry K."/>
            <person name="Bills G."/>
            <person name="Bluhm B."/>
            <person name="Cannon C."/>
            <person name="Castanera R."/>
            <person name="Culley D."/>
            <person name="Daum C."/>
            <person name="Ezra D."/>
            <person name="Gonzalez J."/>
            <person name="Henrissat B."/>
            <person name="Kuo A."/>
            <person name="Liang C."/>
            <person name="Lipzen A."/>
            <person name="Lutzoni F."/>
            <person name="Magnuson J."/>
            <person name="Mondo S."/>
            <person name="Nolan M."/>
            <person name="Ohm R."/>
            <person name="Pangilinan J."/>
            <person name="Park H.-J."/>
            <person name="Ramirez L."/>
            <person name="Alfaro M."/>
            <person name="Sun H."/>
            <person name="Tritt A."/>
            <person name="Yoshinaga Y."/>
            <person name="Zwiers L.-H."/>
            <person name="Turgeon B."/>
            <person name="Goodwin S."/>
            <person name="Spatafora J."/>
            <person name="Crous P."/>
            <person name="Grigoriev I."/>
        </authorList>
    </citation>
    <scope>NUCLEOTIDE SEQUENCE</scope>
    <source>
        <strain evidence="2">CBS 690.94</strain>
    </source>
</reference>
<keyword evidence="3" id="KW-1185">Reference proteome</keyword>
<keyword evidence="1" id="KW-0812">Transmembrane</keyword>
<dbReference type="AlphaFoldDB" id="A0A9P4UCN1"/>
<sequence length="75" mass="8458">MDTPSPGLLIRYRYPLLITAYACITGAAFLRVSRQPYSRSIKWEQYETIFKFTTLGAVLVGIGTGGLKRRNDMRG</sequence>
<keyword evidence="1" id="KW-0472">Membrane</keyword>
<evidence type="ECO:0000313" key="3">
    <source>
        <dbReference type="Proteomes" id="UP000799764"/>
    </source>
</evidence>
<feature type="transmembrane region" description="Helical" evidence="1">
    <location>
        <begin position="12"/>
        <end position="29"/>
    </location>
</feature>
<evidence type="ECO:0000256" key="1">
    <source>
        <dbReference type="SAM" id="Phobius"/>
    </source>
</evidence>
<keyword evidence="1" id="KW-1133">Transmembrane helix</keyword>
<organism evidence="2 3">
    <name type="scientific">Karstenula rhodostoma CBS 690.94</name>
    <dbReference type="NCBI Taxonomy" id="1392251"/>
    <lineage>
        <taxon>Eukaryota</taxon>
        <taxon>Fungi</taxon>
        <taxon>Dikarya</taxon>
        <taxon>Ascomycota</taxon>
        <taxon>Pezizomycotina</taxon>
        <taxon>Dothideomycetes</taxon>
        <taxon>Pleosporomycetidae</taxon>
        <taxon>Pleosporales</taxon>
        <taxon>Massarineae</taxon>
        <taxon>Didymosphaeriaceae</taxon>
        <taxon>Karstenula</taxon>
    </lineage>
</organism>
<protein>
    <submittedName>
        <fullName evidence="2">Uncharacterized protein</fullName>
    </submittedName>
</protein>